<keyword evidence="10 17" id="KW-0333">Golgi apparatus</keyword>
<sequence length="262" mass="30331">MHISSETARIKVPKEHRQFAVYYKISRHYKLALSHIFDKMGYSSVIITEDDLTVAPDFFDYFLATRPLLEVDKTLFCVSAWNDNGVPEFIDQTANELLYRSDFFAGLGWMMTRDFWQEIGPKWPLGFWDDFIREPAQRKNRSCIRPELSRTGMTNFGQKGASGLKVYSIKNASLNEILMKNVEEDSQNEFRIEYESMDNFLNIARKIGIMADTKAGVPRTAYLGIISFFLKGNRIFITPSNLTKWNGYDTKWEAPRIVLDGL</sequence>
<name>A0A915P0Y3_9BILA</name>
<protein>
    <recommendedName>
        <fullName evidence="14 17">Alpha-1,3-mannosyl-glycoprotein 2-beta-N-acetylglucosaminyltransferase</fullName>
        <shortName evidence="17">GNT-I</shortName>
        <shortName evidence="17">GlcNAc-T I</shortName>
        <ecNumber evidence="14 17">2.4.1.101</ecNumber>
    </recommendedName>
    <alternativeName>
        <fullName evidence="15 17">N-glycosyl-oligosaccharide-glycoprotein N-acetylglucosaminyltransferase I</fullName>
    </alternativeName>
</protein>
<evidence type="ECO:0000256" key="9">
    <source>
        <dbReference type="ARBA" id="ARBA00022989"/>
    </source>
</evidence>
<evidence type="ECO:0000256" key="13">
    <source>
        <dbReference type="ARBA" id="ARBA00037706"/>
    </source>
</evidence>
<dbReference type="GO" id="GO:0000139">
    <property type="term" value="C:Golgi membrane"/>
    <property type="evidence" value="ECO:0007669"/>
    <property type="project" value="UniProtKB-SubCell"/>
</dbReference>
<evidence type="ECO:0000256" key="15">
    <source>
        <dbReference type="ARBA" id="ARBA00041712"/>
    </source>
</evidence>
<comment type="cofactor">
    <cofactor evidence="17">
        <name>Mn(2+)</name>
        <dbReference type="ChEBI" id="CHEBI:29035"/>
    </cofactor>
    <text evidence="17">The cofactor is mostly bound to the substrate.</text>
</comment>
<dbReference type="FunFam" id="3.90.550.10:FF:000252">
    <property type="entry name" value="Protein O-linked-mannose beta-1,2-N-acetylglucosaminyltransferase 1"/>
    <property type="match status" value="1"/>
</dbReference>
<dbReference type="EC" id="2.4.1.101" evidence="14 17"/>
<dbReference type="GO" id="GO:0003827">
    <property type="term" value="F:alpha-1,3-mannosylglycoprotein 2-beta-N-acetylglucosaminyltransferase activity"/>
    <property type="evidence" value="ECO:0007669"/>
    <property type="project" value="UniProtKB-UniRule"/>
</dbReference>
<keyword evidence="4 17" id="KW-0328">Glycosyltransferase</keyword>
<dbReference type="InterPro" id="IPR052261">
    <property type="entry name" value="Glycosyltransferase_13"/>
</dbReference>
<evidence type="ECO:0000256" key="6">
    <source>
        <dbReference type="ARBA" id="ARBA00022692"/>
    </source>
</evidence>
<organism evidence="18 19">
    <name type="scientific">Meloidogyne floridensis</name>
    <dbReference type="NCBI Taxonomy" id="298350"/>
    <lineage>
        <taxon>Eukaryota</taxon>
        <taxon>Metazoa</taxon>
        <taxon>Ecdysozoa</taxon>
        <taxon>Nematoda</taxon>
        <taxon>Chromadorea</taxon>
        <taxon>Rhabditida</taxon>
        <taxon>Tylenchina</taxon>
        <taxon>Tylenchomorpha</taxon>
        <taxon>Tylenchoidea</taxon>
        <taxon>Meloidogynidae</taxon>
        <taxon>Meloidogyninae</taxon>
        <taxon>Meloidogyne</taxon>
    </lineage>
</organism>
<dbReference type="WBParaSite" id="scf7180000421695.g7604">
    <property type="protein sequence ID" value="scf7180000421695.g7604"/>
    <property type="gene ID" value="scf7180000421695.g7604"/>
</dbReference>
<dbReference type="PANTHER" id="PTHR10468:SF0">
    <property type="entry name" value="ALPHA-1,3-MANNOSYL-GLYCOPROTEIN 2-BETA-N-ACETYLGLUCOSAMINYLTRANSFERASE"/>
    <property type="match status" value="1"/>
</dbReference>
<accession>A0A915P0Y3</accession>
<dbReference type="InterPro" id="IPR004139">
    <property type="entry name" value="Glyco_trans_13"/>
</dbReference>
<comment type="function">
    <text evidence="13 17">Initiates complex N-linked carbohydrate formation. Essential for the conversion of high-mannose to hybrid and complex N-glycans.</text>
</comment>
<evidence type="ECO:0000256" key="11">
    <source>
        <dbReference type="ARBA" id="ARBA00023136"/>
    </source>
</evidence>
<comment type="similarity">
    <text evidence="3 17">Belongs to the glycosyltransferase 13 family.</text>
</comment>
<keyword evidence="6" id="KW-0812">Transmembrane</keyword>
<evidence type="ECO:0000256" key="5">
    <source>
        <dbReference type="ARBA" id="ARBA00022679"/>
    </source>
</evidence>
<dbReference type="Gene3D" id="3.90.550.10">
    <property type="entry name" value="Spore Coat Polysaccharide Biosynthesis Protein SpsA, Chain A"/>
    <property type="match status" value="1"/>
</dbReference>
<evidence type="ECO:0000256" key="2">
    <source>
        <dbReference type="ARBA" id="ARBA00004922"/>
    </source>
</evidence>
<evidence type="ECO:0000313" key="18">
    <source>
        <dbReference type="Proteomes" id="UP000887560"/>
    </source>
</evidence>
<evidence type="ECO:0000256" key="10">
    <source>
        <dbReference type="ARBA" id="ARBA00023034"/>
    </source>
</evidence>
<dbReference type="Gene3D" id="3.10.180.20">
    <property type="entry name" value="N-Acetylglucosaminyltransferase I, Domain 2"/>
    <property type="match status" value="1"/>
</dbReference>
<comment type="pathway">
    <text evidence="2 17">Protein modification; protein glycosylation.</text>
</comment>
<keyword evidence="9" id="KW-1133">Transmembrane helix</keyword>
<evidence type="ECO:0000256" key="7">
    <source>
        <dbReference type="ARBA" id="ARBA00022723"/>
    </source>
</evidence>
<evidence type="ECO:0000256" key="8">
    <source>
        <dbReference type="ARBA" id="ARBA00022968"/>
    </source>
</evidence>
<evidence type="ECO:0000256" key="12">
    <source>
        <dbReference type="ARBA" id="ARBA00023211"/>
    </source>
</evidence>
<keyword evidence="5" id="KW-0808">Transferase</keyword>
<keyword evidence="11" id="KW-0472">Membrane</keyword>
<dbReference type="GO" id="GO:0030145">
    <property type="term" value="F:manganese ion binding"/>
    <property type="evidence" value="ECO:0007669"/>
    <property type="project" value="UniProtKB-UniRule"/>
</dbReference>
<dbReference type="SUPFAM" id="SSF53448">
    <property type="entry name" value="Nucleotide-diphospho-sugar transferases"/>
    <property type="match status" value="1"/>
</dbReference>
<comment type="subcellular location">
    <subcellularLocation>
        <location evidence="1 17">Golgi apparatus membrane</location>
        <topology evidence="1 17">Single-pass type II membrane protein</topology>
    </subcellularLocation>
</comment>
<evidence type="ECO:0000256" key="3">
    <source>
        <dbReference type="ARBA" id="ARBA00006492"/>
    </source>
</evidence>
<keyword evidence="8 17" id="KW-0735">Signal-anchor</keyword>
<dbReference type="InterPro" id="IPR029044">
    <property type="entry name" value="Nucleotide-diphossugar_trans"/>
</dbReference>
<evidence type="ECO:0000256" key="4">
    <source>
        <dbReference type="ARBA" id="ARBA00022676"/>
    </source>
</evidence>
<evidence type="ECO:0000313" key="19">
    <source>
        <dbReference type="WBParaSite" id="scf7180000421695.g7604"/>
    </source>
</evidence>
<dbReference type="Pfam" id="PF03071">
    <property type="entry name" value="GNT-I"/>
    <property type="match status" value="1"/>
</dbReference>
<proteinExistence type="inferred from homology"/>
<keyword evidence="7 17" id="KW-0479">Metal-binding</keyword>
<reference evidence="19" key="1">
    <citation type="submission" date="2022-11" db="UniProtKB">
        <authorList>
            <consortium name="WormBaseParasite"/>
        </authorList>
    </citation>
    <scope>IDENTIFICATION</scope>
</reference>
<keyword evidence="12 17" id="KW-0464">Manganese</keyword>
<keyword evidence="18" id="KW-1185">Reference proteome</keyword>
<dbReference type="Proteomes" id="UP000887560">
    <property type="component" value="Unplaced"/>
</dbReference>
<evidence type="ECO:0000256" key="14">
    <source>
        <dbReference type="ARBA" id="ARBA00038949"/>
    </source>
</evidence>
<comment type="catalytic activity">
    <reaction evidence="16 17">
        <text>N(4)-(alpha-D-Man-(1-&gt;3)-[alpha-D-Man-(1-&gt;3)-[alpha-D-Man-(1-&gt;6)]-alpha-D-Man-(1-&gt;6)]-beta-D-Man-(1-&gt;4)-beta-D-GlcNAc-(1-&gt;4)-beta-D-GlcNAc)-L-asparaginyl-[protein] (N-glucan mannose isomer 5A1,2) + UDP-N-acetyl-alpha-D-glucosamine = N(4)-{beta-D-GlcNAc-(1-&gt;2)-alpha-D-Man-(1-&gt;3)-[alpha-D-Man-(1-&gt;3)-[alpha-D-Man-(1-&gt;6)]-alpha-D-Man-(1-&gt;6)]-beta-D-Man-(1-&gt;4)-beta-D-GlcNAc-(1-&gt;4)-beta-D-GlcNAc}-L-asparaginyl-[protein] + UDP + H(+)</text>
        <dbReference type="Rhea" id="RHEA:11456"/>
        <dbReference type="Rhea" id="RHEA-COMP:14367"/>
        <dbReference type="Rhea" id="RHEA-COMP:14368"/>
        <dbReference type="ChEBI" id="CHEBI:15378"/>
        <dbReference type="ChEBI" id="CHEBI:57705"/>
        <dbReference type="ChEBI" id="CHEBI:58223"/>
        <dbReference type="ChEBI" id="CHEBI:59087"/>
        <dbReference type="ChEBI" id="CHEBI:60625"/>
        <dbReference type="EC" id="2.4.1.101"/>
    </reaction>
</comment>
<dbReference type="PANTHER" id="PTHR10468">
    <property type="entry name" value="PROTEIN O-LINKED-MANNOSE BETA-1,2-N-ACETYLGLUCOSAMINYLTRANSFERASE 1/ALPHA-1,3-MANNOSYL-GLYCOPROTEIN 2-BETA-N-ACETYLGLUCOSAMINYLTRANSFERASE"/>
    <property type="match status" value="1"/>
</dbReference>
<dbReference type="AlphaFoldDB" id="A0A915P0Y3"/>
<evidence type="ECO:0000256" key="16">
    <source>
        <dbReference type="ARBA" id="ARBA00049421"/>
    </source>
</evidence>
<evidence type="ECO:0000256" key="17">
    <source>
        <dbReference type="RuleBase" id="RU368119"/>
    </source>
</evidence>
<evidence type="ECO:0000256" key="1">
    <source>
        <dbReference type="ARBA" id="ARBA00004323"/>
    </source>
</evidence>